<dbReference type="Pfam" id="PF05605">
    <property type="entry name" value="zf-Di19"/>
    <property type="match status" value="1"/>
</dbReference>
<feature type="transmembrane region" description="Helical" evidence="6">
    <location>
        <begin position="157"/>
        <end position="177"/>
    </location>
</feature>
<proteinExistence type="inferred from homology"/>
<name>A0A0V1HH27_9BILA</name>
<dbReference type="SUPFAM" id="SSF57850">
    <property type="entry name" value="RING/U-box"/>
    <property type="match status" value="1"/>
</dbReference>
<evidence type="ECO:0000313" key="8">
    <source>
        <dbReference type="EMBL" id="KRZ10003.1"/>
    </source>
</evidence>
<dbReference type="OrthoDB" id="5917709at2759"/>
<dbReference type="GO" id="GO:0008270">
    <property type="term" value="F:zinc ion binding"/>
    <property type="evidence" value="ECO:0007669"/>
    <property type="project" value="UniProtKB-KW"/>
</dbReference>
<feature type="domain" description="ZZ-type" evidence="7">
    <location>
        <begin position="17"/>
        <end position="73"/>
    </location>
</feature>
<dbReference type="Gene3D" id="3.30.60.90">
    <property type="match status" value="1"/>
</dbReference>
<dbReference type="PROSITE" id="PS01357">
    <property type="entry name" value="ZF_ZZ_1"/>
    <property type="match status" value="1"/>
</dbReference>
<evidence type="ECO:0000256" key="5">
    <source>
        <dbReference type="PROSITE-ProRule" id="PRU00228"/>
    </source>
</evidence>
<dbReference type="Proteomes" id="UP000055024">
    <property type="component" value="Unassembled WGS sequence"/>
</dbReference>
<dbReference type="Pfam" id="PF00569">
    <property type="entry name" value="ZZ"/>
    <property type="match status" value="1"/>
</dbReference>
<accession>A0A0V1HH27</accession>
<dbReference type="InterPro" id="IPR000433">
    <property type="entry name" value="Znf_ZZ"/>
</dbReference>
<evidence type="ECO:0000259" key="7">
    <source>
        <dbReference type="PROSITE" id="PS50135"/>
    </source>
</evidence>
<keyword evidence="9" id="KW-1185">Reference proteome</keyword>
<dbReference type="InterPro" id="IPR043145">
    <property type="entry name" value="Znf_ZZ_sf"/>
</dbReference>
<evidence type="ECO:0000256" key="2">
    <source>
        <dbReference type="ARBA" id="ARBA00022723"/>
    </source>
</evidence>
<organism evidence="8 9">
    <name type="scientific">Trichinella zimbabwensis</name>
    <dbReference type="NCBI Taxonomy" id="268475"/>
    <lineage>
        <taxon>Eukaryota</taxon>
        <taxon>Metazoa</taxon>
        <taxon>Ecdysozoa</taxon>
        <taxon>Nematoda</taxon>
        <taxon>Enoplea</taxon>
        <taxon>Dorylaimia</taxon>
        <taxon>Trichinellida</taxon>
        <taxon>Trichinellidae</taxon>
        <taxon>Trichinella</taxon>
    </lineage>
</organism>
<comment type="similarity">
    <text evidence="1">Belongs to the KCMF1 family.</text>
</comment>
<protein>
    <submittedName>
        <fullName evidence="8">E3 ubiquitin-protein ligase KCMF1</fullName>
    </submittedName>
</protein>
<sequence>MPRYGSKTPLKAALDGLSGMLCRGCSKQTFSGYHFTCLICLDYSLCEDCHFKKHISKFHTNCHSMQCVGVETADEQLSLTCPFCSERGFYLDNLASHIHIDHSGETAEVKCPVCVAQGNSVGLLKYEELRLHLSYIHELGALTTQRQSMIIEYISQYVNMATSAGSSFLIFICLNVIKMFFFTKSIVVYGASILRGIGYDFFMFPYQFSGNLPYDEYGYIYTEGKDPRNRG</sequence>
<keyword evidence="6" id="KW-0812">Transmembrane</keyword>
<keyword evidence="2" id="KW-0479">Metal-binding</keyword>
<keyword evidence="6" id="KW-0472">Membrane</keyword>
<evidence type="ECO:0000256" key="1">
    <source>
        <dbReference type="ARBA" id="ARBA00010938"/>
    </source>
</evidence>
<comment type="caution">
    <text evidence="8">The sequence shown here is derived from an EMBL/GenBank/DDBJ whole genome shotgun (WGS) entry which is preliminary data.</text>
</comment>
<evidence type="ECO:0000256" key="6">
    <source>
        <dbReference type="SAM" id="Phobius"/>
    </source>
</evidence>
<keyword evidence="6" id="KW-1133">Transmembrane helix</keyword>
<dbReference type="EMBL" id="JYDP01000065">
    <property type="protein sequence ID" value="KRZ10003.1"/>
    <property type="molecule type" value="Genomic_DNA"/>
</dbReference>
<reference evidence="8 9" key="1">
    <citation type="submission" date="2015-01" db="EMBL/GenBank/DDBJ databases">
        <title>Evolution of Trichinella species and genotypes.</title>
        <authorList>
            <person name="Korhonen P.K."/>
            <person name="Edoardo P."/>
            <person name="Giuseppe L.R."/>
            <person name="Gasser R.B."/>
        </authorList>
    </citation>
    <scope>NUCLEOTIDE SEQUENCE [LARGE SCALE GENOMIC DNA]</scope>
    <source>
        <strain evidence="8">ISS1029</strain>
    </source>
</reference>
<keyword evidence="3 5" id="KW-0863">Zinc-finger</keyword>
<evidence type="ECO:0000256" key="4">
    <source>
        <dbReference type="ARBA" id="ARBA00022833"/>
    </source>
</evidence>
<evidence type="ECO:0000313" key="9">
    <source>
        <dbReference type="Proteomes" id="UP000055024"/>
    </source>
</evidence>
<dbReference type="PROSITE" id="PS50135">
    <property type="entry name" value="ZF_ZZ_2"/>
    <property type="match status" value="1"/>
</dbReference>
<dbReference type="InterPro" id="IPR008598">
    <property type="entry name" value="Di19_Zn-bd"/>
</dbReference>
<keyword evidence="4" id="KW-0862">Zinc</keyword>
<gene>
    <name evidence="8" type="primary">kcmf1</name>
    <name evidence="8" type="ORF">T11_2821</name>
</gene>
<evidence type="ECO:0000256" key="3">
    <source>
        <dbReference type="ARBA" id="ARBA00022771"/>
    </source>
</evidence>
<dbReference type="AlphaFoldDB" id="A0A0V1HH27"/>